<dbReference type="Proteomes" id="UP000293360">
    <property type="component" value="Unassembled WGS sequence"/>
</dbReference>
<organism evidence="1 2">
    <name type="scientific">Monosporascus ibericus</name>
    <dbReference type="NCBI Taxonomy" id="155417"/>
    <lineage>
        <taxon>Eukaryota</taxon>
        <taxon>Fungi</taxon>
        <taxon>Dikarya</taxon>
        <taxon>Ascomycota</taxon>
        <taxon>Pezizomycotina</taxon>
        <taxon>Sordariomycetes</taxon>
        <taxon>Xylariomycetidae</taxon>
        <taxon>Xylariales</taxon>
        <taxon>Xylariales incertae sedis</taxon>
        <taxon>Monosporascus</taxon>
    </lineage>
</organism>
<proteinExistence type="predicted"/>
<accession>A0A4Q4TWY0</accession>
<dbReference type="EMBL" id="QJNU01000022">
    <property type="protein sequence ID" value="RYP10140.1"/>
    <property type="molecule type" value="Genomic_DNA"/>
</dbReference>
<gene>
    <name evidence="1" type="ORF">DL764_000850</name>
</gene>
<reference evidence="1 2" key="1">
    <citation type="submission" date="2018-06" db="EMBL/GenBank/DDBJ databases">
        <title>Complete Genomes of Monosporascus.</title>
        <authorList>
            <person name="Robinson A.J."/>
            <person name="Natvig D.O."/>
        </authorList>
    </citation>
    <scope>NUCLEOTIDE SEQUENCE [LARGE SCALE GENOMIC DNA]</scope>
    <source>
        <strain evidence="1 2">CBS 110550</strain>
    </source>
</reference>
<name>A0A4Q4TWY0_9PEZI</name>
<dbReference type="AlphaFoldDB" id="A0A4Q4TWY0"/>
<protein>
    <submittedName>
        <fullName evidence="1">Uncharacterized protein</fullName>
    </submittedName>
</protein>
<keyword evidence="2" id="KW-1185">Reference proteome</keyword>
<evidence type="ECO:0000313" key="1">
    <source>
        <dbReference type="EMBL" id="RYP10140.1"/>
    </source>
</evidence>
<sequence length="205" mass="22504">MVGLGWEGTVSDRLIEAKSAESAKSSAAHDRFGRVRILLMGGFNQPPPVFNKPVFYTTALGSSALAQLQQANRNAYMDMSNTAARSMSCTREHWELLSTRYRGNLSGEEITSLSDVGRVYLIQHSGRSIQFRDVDELGWPVLCVKATGTGDRWGRPSSRNAGNLDIFIPVCVGARMMPENICVSWTYVNGALGTVEDIVWNNGVD</sequence>
<dbReference type="OrthoDB" id="4770158at2759"/>
<evidence type="ECO:0000313" key="2">
    <source>
        <dbReference type="Proteomes" id="UP000293360"/>
    </source>
</evidence>
<dbReference type="STRING" id="155417.A0A4Q4TWY0"/>
<comment type="caution">
    <text evidence="1">The sequence shown here is derived from an EMBL/GenBank/DDBJ whole genome shotgun (WGS) entry which is preliminary data.</text>
</comment>